<evidence type="ECO:0000256" key="12">
    <source>
        <dbReference type="ARBA" id="ARBA00023034"/>
    </source>
</evidence>
<dbReference type="STRING" id="246404.A0A507FQ33"/>
<evidence type="ECO:0000256" key="1">
    <source>
        <dbReference type="ARBA" id="ARBA00004477"/>
    </source>
</evidence>
<feature type="region of interest" description="Disordered" evidence="16">
    <location>
        <begin position="128"/>
        <end position="149"/>
    </location>
</feature>
<feature type="transmembrane region" description="Helical" evidence="17">
    <location>
        <begin position="180"/>
        <end position="198"/>
    </location>
</feature>
<organism evidence="19 20">
    <name type="scientific">Chytriomyces confervae</name>
    <dbReference type="NCBI Taxonomy" id="246404"/>
    <lineage>
        <taxon>Eukaryota</taxon>
        <taxon>Fungi</taxon>
        <taxon>Fungi incertae sedis</taxon>
        <taxon>Chytridiomycota</taxon>
        <taxon>Chytridiomycota incertae sedis</taxon>
        <taxon>Chytridiomycetes</taxon>
        <taxon>Chytridiales</taxon>
        <taxon>Chytriomycetaceae</taxon>
        <taxon>Chytriomyces</taxon>
    </lineage>
</organism>
<keyword evidence="6" id="KW-0863">Zinc-finger</keyword>
<dbReference type="GO" id="GO:0042500">
    <property type="term" value="F:aspartic endopeptidase activity, intramembrane cleaving"/>
    <property type="evidence" value="ECO:0007669"/>
    <property type="project" value="InterPro"/>
</dbReference>
<feature type="compositionally biased region" description="Low complexity" evidence="16">
    <location>
        <begin position="476"/>
        <end position="489"/>
    </location>
</feature>
<dbReference type="FunFam" id="1.10.472.100:FF:000003">
    <property type="entry name" value="Presenilin"/>
    <property type="match status" value="1"/>
</dbReference>
<evidence type="ECO:0000256" key="16">
    <source>
        <dbReference type="SAM" id="MobiDB-lite"/>
    </source>
</evidence>
<evidence type="ECO:0000313" key="19">
    <source>
        <dbReference type="EMBL" id="TPX78382.1"/>
    </source>
</evidence>
<name>A0A507FQ33_9FUNG</name>
<feature type="compositionally biased region" description="Polar residues" evidence="16">
    <location>
        <begin position="128"/>
        <end position="141"/>
    </location>
</feature>
<dbReference type="Proteomes" id="UP000320333">
    <property type="component" value="Unassembled WGS sequence"/>
</dbReference>
<feature type="transmembrane region" description="Helical" evidence="17">
    <location>
        <begin position="252"/>
        <end position="275"/>
    </location>
</feature>
<dbReference type="Gene3D" id="6.10.140.2220">
    <property type="match status" value="1"/>
</dbReference>
<feature type="transmembrane region" description="Helical" evidence="17">
    <location>
        <begin position="538"/>
        <end position="562"/>
    </location>
</feature>
<comment type="function">
    <text evidence="14">Probable catalytic subunit of the gamma-secretase complex, an endoprotease complex that catalyzes the intramembrane cleavage of integral membrane proteins such as Notch receptors. Requires the other members of the gamma-secretase complex to have a protease activity.</text>
</comment>
<feature type="region of interest" description="Disordered" evidence="16">
    <location>
        <begin position="472"/>
        <end position="515"/>
    </location>
</feature>
<keyword evidence="11 17" id="KW-1133">Transmembrane helix</keyword>
<protein>
    <recommendedName>
        <fullName evidence="18">MYND-type domain-containing protein</fullName>
    </recommendedName>
</protein>
<dbReference type="PANTHER" id="PTHR10202:SF13">
    <property type="entry name" value="PRESENILIN HOMOLOG"/>
    <property type="match status" value="1"/>
</dbReference>
<evidence type="ECO:0000256" key="2">
    <source>
        <dbReference type="ARBA" id="ARBA00004653"/>
    </source>
</evidence>
<evidence type="ECO:0000256" key="8">
    <source>
        <dbReference type="ARBA" id="ARBA00022824"/>
    </source>
</evidence>
<evidence type="ECO:0000259" key="18">
    <source>
        <dbReference type="Pfam" id="PF01753"/>
    </source>
</evidence>
<reference evidence="19 20" key="1">
    <citation type="journal article" date="2019" name="Sci. Rep.">
        <title>Comparative genomics of chytrid fungi reveal insights into the obligate biotrophic and pathogenic lifestyle of Synchytrium endobioticum.</title>
        <authorList>
            <person name="van de Vossenberg B.T.L.H."/>
            <person name="Warris S."/>
            <person name="Nguyen H.D.T."/>
            <person name="van Gent-Pelzer M.P.E."/>
            <person name="Joly D.L."/>
            <person name="van de Geest H.C."/>
            <person name="Bonants P.J.M."/>
            <person name="Smith D.S."/>
            <person name="Levesque C.A."/>
            <person name="van der Lee T.A.J."/>
        </authorList>
    </citation>
    <scope>NUCLEOTIDE SEQUENCE [LARGE SCALE GENOMIC DNA]</scope>
    <source>
        <strain evidence="19 20">CBS 675.73</strain>
    </source>
</reference>
<keyword evidence="8" id="KW-0256">Endoplasmic reticulum</keyword>
<dbReference type="GO" id="GO:0005789">
    <property type="term" value="C:endoplasmic reticulum membrane"/>
    <property type="evidence" value="ECO:0007669"/>
    <property type="project" value="UniProtKB-SubCell"/>
</dbReference>
<feature type="domain" description="MYND-type" evidence="18">
    <location>
        <begin position="9"/>
        <end position="48"/>
    </location>
</feature>
<feature type="transmembrane region" description="Helical" evidence="17">
    <location>
        <begin position="282"/>
        <end position="308"/>
    </location>
</feature>
<feature type="region of interest" description="Disordered" evidence="16">
    <location>
        <begin position="419"/>
        <end position="459"/>
    </location>
</feature>
<evidence type="ECO:0000256" key="9">
    <source>
        <dbReference type="ARBA" id="ARBA00022833"/>
    </source>
</evidence>
<feature type="compositionally biased region" description="Basic and acidic residues" evidence="16">
    <location>
        <begin position="446"/>
        <end position="459"/>
    </location>
</feature>
<dbReference type="Gene3D" id="1.10.472.100">
    <property type="entry name" value="Presenilin"/>
    <property type="match status" value="1"/>
</dbReference>
<keyword evidence="5" id="KW-0479">Metal-binding</keyword>
<evidence type="ECO:0000256" key="4">
    <source>
        <dbReference type="ARBA" id="ARBA00022692"/>
    </source>
</evidence>
<keyword evidence="12" id="KW-0333">Golgi apparatus</keyword>
<evidence type="ECO:0000256" key="13">
    <source>
        <dbReference type="ARBA" id="ARBA00023136"/>
    </source>
</evidence>
<evidence type="ECO:0000256" key="15">
    <source>
        <dbReference type="ARBA" id="ARBA00066080"/>
    </source>
</evidence>
<feature type="compositionally biased region" description="Low complexity" evidence="16">
    <location>
        <begin position="69"/>
        <end position="83"/>
    </location>
</feature>
<dbReference type="PANTHER" id="PTHR10202">
    <property type="entry name" value="PRESENILIN"/>
    <property type="match status" value="1"/>
</dbReference>
<keyword evidence="7" id="KW-0378">Hydrolase</keyword>
<keyword evidence="9" id="KW-0862">Zinc</keyword>
<dbReference type="EMBL" id="QEAP01000005">
    <property type="protein sequence ID" value="TPX78382.1"/>
    <property type="molecule type" value="Genomic_DNA"/>
</dbReference>
<evidence type="ECO:0000256" key="6">
    <source>
        <dbReference type="ARBA" id="ARBA00022771"/>
    </source>
</evidence>
<dbReference type="OrthoDB" id="432970at2759"/>
<comment type="subcellular location">
    <subcellularLocation>
        <location evidence="1">Endoplasmic reticulum membrane</location>
        <topology evidence="1">Multi-pass membrane protein</topology>
    </subcellularLocation>
    <subcellularLocation>
        <location evidence="2">Golgi apparatus membrane</location>
        <topology evidence="2">Multi-pass membrane protein</topology>
    </subcellularLocation>
</comment>
<keyword evidence="20" id="KW-1185">Reference proteome</keyword>
<dbReference type="InterPro" id="IPR006639">
    <property type="entry name" value="Preselin/SPP"/>
</dbReference>
<dbReference type="Pfam" id="PF01753">
    <property type="entry name" value="zf-MYND"/>
    <property type="match status" value="1"/>
</dbReference>
<evidence type="ECO:0000256" key="14">
    <source>
        <dbReference type="ARBA" id="ARBA00053367"/>
    </source>
</evidence>
<proteinExistence type="inferred from homology"/>
<evidence type="ECO:0000256" key="17">
    <source>
        <dbReference type="SAM" id="Phobius"/>
    </source>
</evidence>
<comment type="subunit">
    <text evidence="15">Homodimer. Component of the gamma-secretase complex, a complex composed of a presenilin homodimer, nicastrin, aph1 and pen2.</text>
</comment>
<evidence type="ECO:0000313" key="20">
    <source>
        <dbReference type="Proteomes" id="UP000320333"/>
    </source>
</evidence>
<dbReference type="GO" id="GO:0006509">
    <property type="term" value="P:membrane protein ectodomain proteolysis"/>
    <property type="evidence" value="ECO:0007669"/>
    <property type="project" value="TreeGrafter"/>
</dbReference>
<dbReference type="SUPFAM" id="SSF144232">
    <property type="entry name" value="HIT/MYND zinc finger-like"/>
    <property type="match status" value="1"/>
</dbReference>
<dbReference type="Pfam" id="PF01080">
    <property type="entry name" value="Presenilin"/>
    <property type="match status" value="1"/>
</dbReference>
<comment type="similarity">
    <text evidence="3">Belongs to the peptidase A22A family.</text>
</comment>
<feature type="compositionally biased region" description="Acidic residues" evidence="16">
    <location>
        <begin position="504"/>
        <end position="513"/>
    </location>
</feature>
<comment type="caution">
    <text evidence="19">The sequence shown here is derived from an EMBL/GenBank/DDBJ whole genome shotgun (WGS) entry which is preliminary data.</text>
</comment>
<sequence>MTSSPPQQCSHCSKTALFICSLCTASSLSPAMYCSVACQKSDWAMHRLAHAAERQAASSNDSTRIGGESHTQQGSSQQQPLQSRNNNIANNHGRLSGFSVAHSASSSVSIAHGNAPSPVLSTVNSTAQLRPQSGNPTHQPHNNNSSNSRFAFALPKSFATSATQLDNDTIDDLKYYLSQIYLILKPVVACVFFAIMWVKLLNPPAQYYSGHASTPPPDIYALDYGGVSSLVGQNGAVSNPMREDSAQQQADLLMALKTLGSVVGATVVIFILFYFNCMKILYGIFGLIILGVLGVFGYFISVTFLWLNLLPLDYITFAFFIWNFAAVGIMSVFWSKGPLWLQQSYLVVISSMMAFMLTNSSIPTITTWILLALLAVWDLIAVLCPYGPLRLLIETSKTQNREIPALLYSAGPTTMMAAPAERKEKRLDTGTAGVDVSESDNSTSSRVREGLDNGAKVEEVPMVDFEEQRRIRASLQQQQQQQQREPQPQATNQSAVESRRPHEQDDDEEEEQDGGMKLGLGDFVFYSVLASRAALSDWVPTMAVTIGVLTGLNFTIFLLVIWQKALPALPFSIAFGLLFYFTAGLVLVPLVNTMVYMPVVPAYDPQAQAWLTVGQIGGAGMVYL</sequence>
<evidence type="ECO:0000256" key="5">
    <source>
        <dbReference type="ARBA" id="ARBA00022723"/>
    </source>
</evidence>
<keyword evidence="10" id="KW-0914">Notch signaling pathway</keyword>
<dbReference type="GO" id="GO:0000139">
    <property type="term" value="C:Golgi membrane"/>
    <property type="evidence" value="ECO:0007669"/>
    <property type="project" value="UniProtKB-SubCell"/>
</dbReference>
<dbReference type="SMART" id="SM00730">
    <property type="entry name" value="PSN"/>
    <property type="match status" value="1"/>
</dbReference>
<dbReference type="GO" id="GO:0070765">
    <property type="term" value="C:gamma-secretase complex"/>
    <property type="evidence" value="ECO:0007669"/>
    <property type="project" value="UniProtKB-ARBA"/>
</dbReference>
<dbReference type="InterPro" id="IPR001108">
    <property type="entry name" value="Peptidase_A22A"/>
</dbReference>
<dbReference type="InterPro" id="IPR042524">
    <property type="entry name" value="Presenilin_C"/>
</dbReference>
<dbReference type="GO" id="GO:0008270">
    <property type="term" value="F:zinc ion binding"/>
    <property type="evidence" value="ECO:0007669"/>
    <property type="project" value="UniProtKB-KW"/>
</dbReference>
<feature type="transmembrane region" description="Helical" evidence="17">
    <location>
        <begin position="314"/>
        <end position="333"/>
    </location>
</feature>
<dbReference type="GO" id="GO:0044351">
    <property type="term" value="P:macropinocytosis"/>
    <property type="evidence" value="ECO:0007669"/>
    <property type="project" value="UniProtKB-ARBA"/>
</dbReference>
<evidence type="ECO:0000256" key="10">
    <source>
        <dbReference type="ARBA" id="ARBA00022976"/>
    </source>
</evidence>
<accession>A0A507FQ33</accession>
<evidence type="ECO:0000256" key="11">
    <source>
        <dbReference type="ARBA" id="ARBA00022989"/>
    </source>
</evidence>
<dbReference type="AlphaFoldDB" id="A0A507FQ33"/>
<dbReference type="InterPro" id="IPR002893">
    <property type="entry name" value="Znf_MYND"/>
</dbReference>
<keyword evidence="4 17" id="KW-0812">Transmembrane</keyword>
<gene>
    <name evidence="19" type="ORF">CcCBS67573_g00372</name>
</gene>
<evidence type="ECO:0000256" key="7">
    <source>
        <dbReference type="ARBA" id="ARBA00022801"/>
    </source>
</evidence>
<evidence type="ECO:0000256" key="3">
    <source>
        <dbReference type="ARBA" id="ARBA00008604"/>
    </source>
</evidence>
<feature type="transmembrane region" description="Helical" evidence="17">
    <location>
        <begin position="568"/>
        <end position="588"/>
    </location>
</feature>
<feature type="region of interest" description="Disordered" evidence="16">
    <location>
        <begin position="54"/>
        <end position="92"/>
    </location>
</feature>
<keyword evidence="13 17" id="KW-0472">Membrane</keyword>
<dbReference type="GO" id="GO:0016485">
    <property type="term" value="P:protein processing"/>
    <property type="evidence" value="ECO:0007669"/>
    <property type="project" value="InterPro"/>
</dbReference>